<evidence type="ECO:0000313" key="4">
    <source>
        <dbReference type="Proteomes" id="UP000440498"/>
    </source>
</evidence>
<evidence type="ECO:0000256" key="1">
    <source>
        <dbReference type="SAM" id="SignalP"/>
    </source>
</evidence>
<proteinExistence type="predicted"/>
<name>A0A6A7N2G9_9BURK</name>
<dbReference type="RefSeq" id="WP_152838406.1">
    <property type="nucleotide sequence ID" value="NZ_WHUG01000004.1"/>
</dbReference>
<gene>
    <name evidence="3" type="ORF">GEV02_13245</name>
</gene>
<dbReference type="Proteomes" id="UP000440498">
    <property type="component" value="Unassembled WGS sequence"/>
</dbReference>
<dbReference type="InterPro" id="IPR001638">
    <property type="entry name" value="Solute-binding_3/MltF_N"/>
</dbReference>
<dbReference type="AlphaFoldDB" id="A0A6A7N2G9"/>
<sequence length="258" mass="28898">MTIRALFFRSLPFAATAMLSASGWCAPPLTVAWRDKPPYHYTEQGEAKGFLLERVKNIFSVAGVPVQFVNEPQKRIWANFTHGATNYCSISWYRLPEREAVAQYTSPIHEDLPHTVLISQAAVQRVKAHPTLSSLLDDPSLTLGVVEGVSYGPALDQMIKDSKNQIMSRTVETTLMMRMLTVGRASFMFVDREDWEYFRAREKTLHVAVRHDFPDMPPGMKRHILCSKDVPAETMAKLNQAIAATGGINNPGHSAKPK</sequence>
<feature type="domain" description="Solute-binding protein family 3/N-terminal" evidence="2">
    <location>
        <begin position="29"/>
        <end position="226"/>
    </location>
</feature>
<organism evidence="3 4">
    <name type="scientific">Rugamonas aquatica</name>
    <dbReference type="NCBI Taxonomy" id="2743357"/>
    <lineage>
        <taxon>Bacteria</taxon>
        <taxon>Pseudomonadati</taxon>
        <taxon>Pseudomonadota</taxon>
        <taxon>Betaproteobacteria</taxon>
        <taxon>Burkholderiales</taxon>
        <taxon>Oxalobacteraceae</taxon>
        <taxon>Telluria group</taxon>
        <taxon>Rugamonas</taxon>
    </lineage>
</organism>
<reference evidence="3 4" key="1">
    <citation type="submission" date="2019-10" db="EMBL/GenBank/DDBJ databases">
        <title>Two novel species isolated from a subtropical stream in China.</title>
        <authorList>
            <person name="Lu H."/>
        </authorList>
    </citation>
    <scope>NUCLEOTIDE SEQUENCE [LARGE SCALE GENOMIC DNA]</scope>
    <source>
        <strain evidence="3 4">FT29W</strain>
    </source>
</reference>
<evidence type="ECO:0000259" key="2">
    <source>
        <dbReference type="Pfam" id="PF00497"/>
    </source>
</evidence>
<evidence type="ECO:0000313" key="3">
    <source>
        <dbReference type="EMBL" id="MQA39120.1"/>
    </source>
</evidence>
<feature type="chain" id="PRO_5025417410" evidence="1">
    <location>
        <begin position="27"/>
        <end position="258"/>
    </location>
</feature>
<dbReference type="EMBL" id="WHUG01000004">
    <property type="protein sequence ID" value="MQA39120.1"/>
    <property type="molecule type" value="Genomic_DNA"/>
</dbReference>
<keyword evidence="4" id="KW-1185">Reference proteome</keyword>
<comment type="caution">
    <text evidence="3">The sequence shown here is derived from an EMBL/GenBank/DDBJ whole genome shotgun (WGS) entry which is preliminary data.</text>
</comment>
<dbReference type="Gene3D" id="3.40.190.10">
    <property type="entry name" value="Periplasmic binding protein-like II"/>
    <property type="match status" value="2"/>
</dbReference>
<accession>A0A6A7N2G9</accession>
<protein>
    <submittedName>
        <fullName evidence="3">Transporter substrate-binding domain-containing protein</fullName>
    </submittedName>
</protein>
<dbReference type="Pfam" id="PF00497">
    <property type="entry name" value="SBP_bac_3"/>
    <property type="match status" value="1"/>
</dbReference>
<dbReference type="SUPFAM" id="SSF53850">
    <property type="entry name" value="Periplasmic binding protein-like II"/>
    <property type="match status" value="1"/>
</dbReference>
<keyword evidence="1" id="KW-0732">Signal</keyword>
<feature type="signal peptide" evidence="1">
    <location>
        <begin position="1"/>
        <end position="26"/>
    </location>
</feature>